<evidence type="ECO:0000313" key="3">
    <source>
        <dbReference type="Proteomes" id="UP001597326"/>
    </source>
</evidence>
<keyword evidence="3" id="KW-1185">Reference proteome</keyword>
<name>A0ABW4RVD3_9ACTN</name>
<dbReference type="RefSeq" id="WP_343873301.1">
    <property type="nucleotide sequence ID" value="NZ_BAAAIX010000015.1"/>
</dbReference>
<comment type="caution">
    <text evidence="2">The sequence shown here is derived from an EMBL/GenBank/DDBJ whole genome shotgun (WGS) entry which is preliminary data.</text>
</comment>
<sequence>MADERSFIRGRGDGQRREFGRDGISGLVDADRAVRAREVSRPREQDRVQASLVLDSLLRRATGRRR</sequence>
<protein>
    <submittedName>
        <fullName evidence="2">Uncharacterized protein</fullName>
    </submittedName>
</protein>
<dbReference type="EMBL" id="JBHUFZ010000018">
    <property type="protein sequence ID" value="MFD1890287.1"/>
    <property type="molecule type" value="Genomic_DNA"/>
</dbReference>
<organism evidence="2 3">
    <name type="scientific">Luteococcus peritonei</name>
    <dbReference type="NCBI Taxonomy" id="88874"/>
    <lineage>
        <taxon>Bacteria</taxon>
        <taxon>Bacillati</taxon>
        <taxon>Actinomycetota</taxon>
        <taxon>Actinomycetes</taxon>
        <taxon>Propionibacteriales</taxon>
        <taxon>Propionibacteriaceae</taxon>
        <taxon>Luteococcus</taxon>
    </lineage>
</organism>
<dbReference type="Proteomes" id="UP001597326">
    <property type="component" value="Unassembled WGS sequence"/>
</dbReference>
<reference evidence="3" key="1">
    <citation type="journal article" date="2019" name="Int. J. Syst. Evol. Microbiol.">
        <title>The Global Catalogue of Microorganisms (GCM) 10K type strain sequencing project: providing services to taxonomists for standard genome sequencing and annotation.</title>
        <authorList>
            <consortium name="The Broad Institute Genomics Platform"/>
            <consortium name="The Broad Institute Genome Sequencing Center for Infectious Disease"/>
            <person name="Wu L."/>
            <person name="Ma J."/>
        </authorList>
    </citation>
    <scope>NUCLEOTIDE SEQUENCE [LARGE SCALE GENOMIC DNA]</scope>
    <source>
        <strain evidence="3">CAIM 431</strain>
    </source>
</reference>
<accession>A0ABW4RVD3</accession>
<proteinExistence type="predicted"/>
<gene>
    <name evidence="2" type="ORF">ACFSCS_08845</name>
</gene>
<evidence type="ECO:0000256" key="1">
    <source>
        <dbReference type="SAM" id="MobiDB-lite"/>
    </source>
</evidence>
<feature type="region of interest" description="Disordered" evidence="1">
    <location>
        <begin position="1"/>
        <end position="22"/>
    </location>
</feature>
<evidence type="ECO:0000313" key="2">
    <source>
        <dbReference type="EMBL" id="MFD1890287.1"/>
    </source>
</evidence>
<feature type="compositionally biased region" description="Basic and acidic residues" evidence="1">
    <location>
        <begin position="1"/>
        <end position="21"/>
    </location>
</feature>